<gene>
    <name evidence="2" type="ORF">FHR36_001720</name>
</gene>
<reference evidence="2 3" key="1">
    <citation type="submission" date="2022-06" db="EMBL/GenBank/DDBJ databases">
        <title>Sequencing the genomes of 1000 actinobacteria strains.</title>
        <authorList>
            <person name="Klenk H.-P."/>
        </authorList>
    </citation>
    <scope>NUCLEOTIDE SEQUENCE [LARGE SCALE GENOMIC DNA]</scope>
    <source>
        <strain evidence="2 3">DSM 41656</strain>
    </source>
</reference>
<evidence type="ECO:0000313" key="3">
    <source>
        <dbReference type="Proteomes" id="UP001206483"/>
    </source>
</evidence>
<name>A0ABT1IUN2_9ACTN</name>
<dbReference type="EMBL" id="JAMZDX010000002">
    <property type="protein sequence ID" value="MCP2308596.1"/>
    <property type="molecule type" value="Genomic_DNA"/>
</dbReference>
<keyword evidence="3" id="KW-1185">Reference proteome</keyword>
<dbReference type="Gene3D" id="3.90.1200.10">
    <property type="match status" value="1"/>
</dbReference>
<comment type="caution">
    <text evidence="2">The sequence shown here is derived from an EMBL/GenBank/DDBJ whole genome shotgun (WGS) entry which is preliminary data.</text>
</comment>
<evidence type="ECO:0000259" key="1">
    <source>
        <dbReference type="Pfam" id="PF01636"/>
    </source>
</evidence>
<sequence length="406" mass="43485">MHNDTKRTVTAVVTCRGTVLGSVGPFGVDSPHWAEVGQVARELTERLAVPVMVLRLLSVDGGDGGRGGLVTYHAEALDRPEAELAPAGPDFAAEPADHPLRLAWATPEGLRSALDWASSELDRLGRPATGPAEQVKSWNLSGLFRIPTADGPVWLKTTPPFGVDEAGAIAVFGAADPALVPGVLAAAPHRVLLEHVAGVDCWGAPEDGMLTLVERLAEAQHALAGRRDPALADRTPAALVGAFRELLASGKVTELSPEELADAGRLADRLPGLVEELARCGLPETAVHGDFHPGNWRFDGERAVAMDFSDAFHGHPAFDGHRPRPFLGEERWAETRGRWVAAWRRLVPGADPERALELSKPLMHVYYAVRYQEFLDGIEPSERIYHAGDPAAEIRRALASAGAVQA</sequence>
<accession>A0ABT1IUN2</accession>
<dbReference type="Pfam" id="PF01636">
    <property type="entry name" value="APH"/>
    <property type="match status" value="1"/>
</dbReference>
<protein>
    <recommendedName>
        <fullName evidence="1">Aminoglycoside phosphotransferase domain-containing protein</fullName>
    </recommendedName>
</protein>
<proteinExistence type="predicted"/>
<dbReference type="InterPro" id="IPR011009">
    <property type="entry name" value="Kinase-like_dom_sf"/>
</dbReference>
<dbReference type="InterPro" id="IPR002575">
    <property type="entry name" value="Aminoglycoside_PTrfase"/>
</dbReference>
<evidence type="ECO:0000313" key="2">
    <source>
        <dbReference type="EMBL" id="MCP2308596.1"/>
    </source>
</evidence>
<dbReference type="RefSeq" id="WP_253795364.1">
    <property type="nucleotide sequence ID" value="NZ_BAAAUB010000120.1"/>
</dbReference>
<dbReference type="SUPFAM" id="SSF56112">
    <property type="entry name" value="Protein kinase-like (PK-like)"/>
    <property type="match status" value="1"/>
</dbReference>
<feature type="domain" description="Aminoglycoside phosphotransferase" evidence="1">
    <location>
        <begin position="180"/>
        <end position="350"/>
    </location>
</feature>
<organism evidence="2 3">
    <name type="scientific">Kitasatospora paracochleata</name>
    <dbReference type="NCBI Taxonomy" id="58354"/>
    <lineage>
        <taxon>Bacteria</taxon>
        <taxon>Bacillati</taxon>
        <taxon>Actinomycetota</taxon>
        <taxon>Actinomycetes</taxon>
        <taxon>Kitasatosporales</taxon>
        <taxon>Streptomycetaceae</taxon>
        <taxon>Kitasatospora</taxon>
    </lineage>
</organism>
<dbReference type="Proteomes" id="UP001206483">
    <property type="component" value="Unassembled WGS sequence"/>
</dbReference>